<protein>
    <submittedName>
        <fullName evidence="2">Uncharacterized protein</fullName>
    </submittedName>
</protein>
<organism evidence="2 3">
    <name type="scientific">Terrabacter terrigena</name>
    <dbReference type="NCBI Taxonomy" id="574718"/>
    <lineage>
        <taxon>Bacteria</taxon>
        <taxon>Bacillati</taxon>
        <taxon>Actinomycetota</taxon>
        <taxon>Actinomycetes</taxon>
        <taxon>Micrococcales</taxon>
        <taxon>Intrasporangiaceae</taxon>
        <taxon>Terrabacter</taxon>
    </lineage>
</organism>
<feature type="region of interest" description="Disordered" evidence="1">
    <location>
        <begin position="12"/>
        <end position="36"/>
    </location>
</feature>
<feature type="compositionally biased region" description="Gly residues" evidence="1">
    <location>
        <begin position="13"/>
        <end position="25"/>
    </location>
</feature>
<dbReference type="RefSeq" id="WP_386053483.1">
    <property type="nucleotide sequence ID" value="NZ_JBHTKH010000009.1"/>
</dbReference>
<name>A0ABW3MXZ1_9MICO</name>
<gene>
    <name evidence="2" type="ORF">ACFQ2V_14115</name>
</gene>
<keyword evidence="3" id="KW-1185">Reference proteome</keyword>
<dbReference type="EMBL" id="JBHTKH010000009">
    <property type="protein sequence ID" value="MFD1055446.1"/>
    <property type="molecule type" value="Genomic_DNA"/>
</dbReference>
<sequence length="36" mass="3525">MVSLIAPRRAEAAGGGGARVSGAGRGPCCLGSRARR</sequence>
<comment type="caution">
    <text evidence="2">The sequence shown here is derived from an EMBL/GenBank/DDBJ whole genome shotgun (WGS) entry which is preliminary data.</text>
</comment>
<evidence type="ECO:0000256" key="1">
    <source>
        <dbReference type="SAM" id="MobiDB-lite"/>
    </source>
</evidence>
<accession>A0ABW3MXZ1</accession>
<reference evidence="3" key="1">
    <citation type="journal article" date="2019" name="Int. J. Syst. Evol. Microbiol.">
        <title>The Global Catalogue of Microorganisms (GCM) 10K type strain sequencing project: providing services to taxonomists for standard genome sequencing and annotation.</title>
        <authorList>
            <consortium name="The Broad Institute Genomics Platform"/>
            <consortium name="The Broad Institute Genome Sequencing Center for Infectious Disease"/>
            <person name="Wu L."/>
            <person name="Ma J."/>
        </authorList>
    </citation>
    <scope>NUCLEOTIDE SEQUENCE [LARGE SCALE GENOMIC DNA]</scope>
    <source>
        <strain evidence="3">CCUG 57508</strain>
    </source>
</reference>
<evidence type="ECO:0000313" key="2">
    <source>
        <dbReference type="EMBL" id="MFD1055446.1"/>
    </source>
</evidence>
<evidence type="ECO:0000313" key="3">
    <source>
        <dbReference type="Proteomes" id="UP001597046"/>
    </source>
</evidence>
<dbReference type="Proteomes" id="UP001597046">
    <property type="component" value="Unassembled WGS sequence"/>
</dbReference>
<proteinExistence type="predicted"/>